<dbReference type="InterPro" id="IPR003593">
    <property type="entry name" value="AAA+_ATPase"/>
</dbReference>
<keyword evidence="2" id="KW-0547">Nucleotide-binding</keyword>
<sequence length="451" mass="49437">MYVTRLTLDGVRGFHGPRACDLDFARPGGGYAGWTVLAGRNGSGKTTLLRAIAIGLAGPRRAHKLDGDLRSQVSHGEPGGKLSVHVLPDPFVDTGEGMSDSFEASAMWEPDWDGPSEAPVAVVFGPVDFPRRARDRLWSAAPPPGWFHAGYGPFRRMTGVGLYDRTSKPSDRAAALRTLFEEQSALTEAFDWLLSVHLQALENRPGAADLKVGVLALLNDGLLPDDYRIEDVNSEGLWLNRRGEAGSEGPLTELRHMSDGQRTVVALVLDIVRQMHTAYGEITVDVRDQHPCLPYPGVVLIDEVDAHLHPSWQQRIGEWLKSHFPAVQFIVSTHSPYVCQAADPGGLIRVPGPTEDVPPAPVSEELRQRIVYGTGDDAVLSELFGLDTPYSERARELRQELVELEARVVTGEATDAEEARHAALRDRLKSSPRTRAVELQARLKQLGVLDE</sequence>
<dbReference type="InterPro" id="IPR027417">
    <property type="entry name" value="P-loop_NTPase"/>
</dbReference>
<reference evidence="2 4" key="1">
    <citation type="journal article" date="2023" name="Microb. Genom.">
        <title>Mesoterricola silvestris gen. nov., sp. nov., Mesoterricola sediminis sp. nov., Geothrix oryzae sp. nov., Geothrix edaphica sp. nov., Geothrix rubra sp. nov., and Geothrix limicola sp. nov., six novel members of Acidobacteriota isolated from soils.</title>
        <authorList>
            <person name="Weisberg A.J."/>
            <person name="Pearce E."/>
            <person name="Kramer C.G."/>
            <person name="Chang J.H."/>
            <person name="Clarke C.R."/>
        </authorList>
    </citation>
    <scope>NUCLEOTIDE SEQUENCE</scope>
    <source>
        <strain evidence="3 4">NB05-1H</strain>
        <strain evidence="2">NRRL_B-16521</strain>
    </source>
</reference>
<dbReference type="SUPFAM" id="SSF52540">
    <property type="entry name" value="P-loop containing nucleoside triphosphate hydrolases"/>
    <property type="match status" value="2"/>
</dbReference>
<gene>
    <name evidence="2" type="ORF">PV399_36185</name>
    <name evidence="3" type="ORF">PV666_38095</name>
</gene>
<dbReference type="GO" id="GO:0005524">
    <property type="term" value="F:ATP binding"/>
    <property type="evidence" value="ECO:0007669"/>
    <property type="project" value="UniProtKB-KW"/>
</dbReference>
<proteinExistence type="predicted"/>
<dbReference type="EMBL" id="JARAWP010000028">
    <property type="protein sequence ID" value="MDX3023643.1"/>
    <property type="molecule type" value="Genomic_DNA"/>
</dbReference>
<evidence type="ECO:0000313" key="2">
    <source>
        <dbReference type="EMBL" id="MDX2965127.1"/>
    </source>
</evidence>
<dbReference type="InterPro" id="IPR003959">
    <property type="entry name" value="ATPase_AAA_core"/>
</dbReference>
<feature type="domain" description="AAA+ ATPase" evidence="1">
    <location>
        <begin position="31"/>
        <end position="376"/>
    </location>
</feature>
<dbReference type="Gene3D" id="3.40.50.300">
    <property type="entry name" value="P-loop containing nucleotide triphosphate hydrolases"/>
    <property type="match status" value="2"/>
</dbReference>
<evidence type="ECO:0000313" key="5">
    <source>
        <dbReference type="Proteomes" id="UP001282288"/>
    </source>
</evidence>
<keyword evidence="2" id="KW-0067">ATP-binding</keyword>
<dbReference type="Proteomes" id="UP001282288">
    <property type="component" value="Unassembled WGS sequence"/>
</dbReference>
<dbReference type="EMBL" id="JARAWC010000038">
    <property type="protein sequence ID" value="MDX2965127.1"/>
    <property type="molecule type" value="Genomic_DNA"/>
</dbReference>
<dbReference type="PANTHER" id="PTHR43581">
    <property type="entry name" value="ATP/GTP PHOSPHATASE"/>
    <property type="match status" value="1"/>
</dbReference>
<evidence type="ECO:0000313" key="3">
    <source>
        <dbReference type="EMBL" id="MDX3023643.1"/>
    </source>
</evidence>
<dbReference type="RefSeq" id="WP_029184020.1">
    <property type="nucleotide sequence ID" value="NZ_BCMK01000033.1"/>
</dbReference>
<dbReference type="SMART" id="SM00382">
    <property type="entry name" value="AAA"/>
    <property type="match status" value="1"/>
</dbReference>
<dbReference type="Pfam" id="PF13304">
    <property type="entry name" value="AAA_21"/>
    <property type="match status" value="1"/>
</dbReference>
<evidence type="ECO:0000259" key="1">
    <source>
        <dbReference type="SMART" id="SM00382"/>
    </source>
</evidence>
<dbReference type="PANTHER" id="PTHR43581:SF2">
    <property type="entry name" value="EXCINUCLEASE ATPASE SUBUNIT"/>
    <property type="match status" value="1"/>
</dbReference>
<dbReference type="Proteomes" id="UP001272987">
    <property type="component" value="Unassembled WGS sequence"/>
</dbReference>
<accession>A0AAP6BI37</accession>
<dbReference type="InterPro" id="IPR038729">
    <property type="entry name" value="Rad50/SbcC_AAA"/>
</dbReference>
<dbReference type="Pfam" id="PF13476">
    <property type="entry name" value="AAA_23"/>
    <property type="match status" value="1"/>
</dbReference>
<evidence type="ECO:0000313" key="4">
    <source>
        <dbReference type="Proteomes" id="UP001272987"/>
    </source>
</evidence>
<dbReference type="GO" id="GO:0016887">
    <property type="term" value="F:ATP hydrolysis activity"/>
    <property type="evidence" value="ECO:0007669"/>
    <property type="project" value="InterPro"/>
</dbReference>
<protein>
    <submittedName>
        <fullName evidence="2">ATP-binding protein</fullName>
    </submittedName>
</protein>
<organism evidence="2 5">
    <name type="scientific">Streptomyces acidiscabies</name>
    <dbReference type="NCBI Taxonomy" id="42234"/>
    <lineage>
        <taxon>Bacteria</taxon>
        <taxon>Bacillati</taxon>
        <taxon>Actinomycetota</taxon>
        <taxon>Actinomycetes</taxon>
        <taxon>Kitasatosporales</taxon>
        <taxon>Streptomycetaceae</taxon>
        <taxon>Streptomyces</taxon>
    </lineage>
</organism>
<keyword evidence="4" id="KW-1185">Reference proteome</keyword>
<name>A0AAP6BI37_9ACTN</name>
<dbReference type="AlphaFoldDB" id="A0AAP6BI37"/>
<dbReference type="GeneID" id="69805595"/>
<dbReference type="GO" id="GO:0006302">
    <property type="term" value="P:double-strand break repair"/>
    <property type="evidence" value="ECO:0007669"/>
    <property type="project" value="InterPro"/>
</dbReference>
<comment type="caution">
    <text evidence="2">The sequence shown here is derived from an EMBL/GenBank/DDBJ whole genome shotgun (WGS) entry which is preliminary data.</text>
</comment>
<dbReference type="InterPro" id="IPR051396">
    <property type="entry name" value="Bact_Antivir_Def_Nuclease"/>
</dbReference>